<sequence>MSCLRLYDVASQHASSRPAIWTDPGLDAEHDRAVVRVVPELDPVRQPGRAERHHDRPVADRRVERDGGQAGPARDQGGHGGGVGAVVRRPAAHLNGASGLGDWPEGRALLDSLRA</sequence>
<accession>A0ABV5K973</accession>
<protein>
    <submittedName>
        <fullName evidence="2">Uncharacterized protein</fullName>
    </submittedName>
</protein>
<reference evidence="2 3" key="1">
    <citation type="submission" date="2024-09" db="EMBL/GenBank/DDBJ databases">
        <authorList>
            <person name="Sun Q."/>
            <person name="Mori K."/>
        </authorList>
    </citation>
    <scope>NUCLEOTIDE SEQUENCE [LARGE SCALE GENOMIC DNA]</scope>
    <source>
        <strain evidence="2 3">JCM 9626</strain>
    </source>
</reference>
<keyword evidence="3" id="KW-1185">Reference proteome</keyword>
<feature type="compositionally biased region" description="Basic and acidic residues" evidence="1">
    <location>
        <begin position="48"/>
        <end position="67"/>
    </location>
</feature>
<evidence type="ECO:0000313" key="3">
    <source>
        <dbReference type="Proteomes" id="UP001589750"/>
    </source>
</evidence>
<feature type="region of interest" description="Disordered" evidence="1">
    <location>
        <begin position="41"/>
        <end position="115"/>
    </location>
</feature>
<name>A0ABV5K973_9ACTN</name>
<comment type="caution">
    <text evidence="2">The sequence shown here is derived from an EMBL/GenBank/DDBJ whole genome shotgun (WGS) entry which is preliminary data.</text>
</comment>
<dbReference type="RefSeq" id="WP_140008271.1">
    <property type="nucleotide sequence ID" value="NZ_JBHMDG010000005.1"/>
</dbReference>
<evidence type="ECO:0000313" key="2">
    <source>
        <dbReference type="EMBL" id="MFB9312420.1"/>
    </source>
</evidence>
<dbReference type="Proteomes" id="UP001589750">
    <property type="component" value="Unassembled WGS sequence"/>
</dbReference>
<evidence type="ECO:0000256" key="1">
    <source>
        <dbReference type="SAM" id="MobiDB-lite"/>
    </source>
</evidence>
<proteinExistence type="predicted"/>
<dbReference type="EMBL" id="JBHMDG010000005">
    <property type="protein sequence ID" value="MFB9312420.1"/>
    <property type="molecule type" value="Genomic_DNA"/>
</dbReference>
<organism evidence="2 3">
    <name type="scientific">Nocardioides plantarum</name>
    <dbReference type="NCBI Taxonomy" id="29299"/>
    <lineage>
        <taxon>Bacteria</taxon>
        <taxon>Bacillati</taxon>
        <taxon>Actinomycetota</taxon>
        <taxon>Actinomycetes</taxon>
        <taxon>Propionibacteriales</taxon>
        <taxon>Nocardioidaceae</taxon>
        <taxon>Nocardioides</taxon>
    </lineage>
</organism>
<gene>
    <name evidence="2" type="ORF">ACFFRI_05135</name>
</gene>